<evidence type="ECO:0000313" key="3">
    <source>
        <dbReference type="Proteomes" id="UP000001307"/>
    </source>
</evidence>
<reference evidence="2" key="1">
    <citation type="journal article" date="2010" name="Science">
        <title>Plasticity of animal genome architecture unmasked by rapid evolution of a pelagic tunicate.</title>
        <authorList>
            <person name="Denoeud F."/>
            <person name="Henriet S."/>
            <person name="Mungpakdee S."/>
            <person name="Aury J.M."/>
            <person name="Da Silva C."/>
            <person name="Brinkmann H."/>
            <person name="Mikhaleva J."/>
            <person name="Olsen L.C."/>
            <person name="Jubin C."/>
            <person name="Canestro C."/>
            <person name="Bouquet J.M."/>
            <person name="Danks G."/>
            <person name="Poulain J."/>
            <person name="Campsteijn C."/>
            <person name="Adamski M."/>
            <person name="Cross I."/>
            <person name="Yadetie F."/>
            <person name="Muffato M."/>
            <person name="Louis A."/>
            <person name="Butcher S."/>
            <person name="Tsagkogeorga G."/>
            <person name="Konrad A."/>
            <person name="Singh S."/>
            <person name="Jensen M.F."/>
            <person name="Cong E.H."/>
            <person name="Eikeseth-Otteraa H."/>
            <person name="Noel B."/>
            <person name="Anthouard V."/>
            <person name="Porcel B.M."/>
            <person name="Kachouri-Lafond R."/>
            <person name="Nishino A."/>
            <person name="Ugolini M."/>
            <person name="Chourrout P."/>
            <person name="Nishida H."/>
            <person name="Aasland R."/>
            <person name="Huzurbazar S."/>
            <person name="Westhof E."/>
            <person name="Delsuc F."/>
            <person name="Lehrach H."/>
            <person name="Reinhardt R."/>
            <person name="Weissenbach J."/>
            <person name="Roy S.W."/>
            <person name="Artiguenave F."/>
            <person name="Postlethwait J.H."/>
            <person name="Manak J.R."/>
            <person name="Thompson E.M."/>
            <person name="Jaillon O."/>
            <person name="Du Pasquier L."/>
            <person name="Boudinot P."/>
            <person name="Liberles D.A."/>
            <person name="Volff J.N."/>
            <person name="Philippe H."/>
            <person name="Lenhard B."/>
            <person name="Roest Crollius H."/>
            <person name="Wincker P."/>
            <person name="Chourrout D."/>
        </authorList>
    </citation>
    <scope>NUCLEOTIDE SEQUENCE [LARGE SCALE GENOMIC DNA]</scope>
</reference>
<protein>
    <recommendedName>
        <fullName evidence="1">Large ribosomal subunit protein mL44 dsRNA binding domain-containing protein</fullName>
    </recommendedName>
</protein>
<dbReference type="AlphaFoldDB" id="E4XMJ5"/>
<proteinExistence type="predicted"/>
<dbReference type="OrthoDB" id="444135at2759"/>
<sequence>MLANLARSTRRYRPNLYYKNDENKLASPVRIEDHPKWGWKRQRTNKAHAEYQLRKSLLEKDDLKRWEYLDWNLEQEITAFGHRIQCEMDQYKFSQLLNGDHNPEYVISVLKKIIDEKICISAASEQISRSLASHKMLDSAARSVGFHNLVPNYEPEAFGIFLSNLKDDTVIENLLTPAYLTAHNILTFIPDAWNSPLEYYEKHIGLIEPRLVKTVGENSALPTYVVAVFDEEKKMLAYSVGESPQLASEDACRVALQKHLQKA</sequence>
<organism evidence="2">
    <name type="scientific">Oikopleura dioica</name>
    <name type="common">Tunicate</name>
    <dbReference type="NCBI Taxonomy" id="34765"/>
    <lineage>
        <taxon>Eukaryota</taxon>
        <taxon>Metazoa</taxon>
        <taxon>Chordata</taxon>
        <taxon>Tunicata</taxon>
        <taxon>Appendicularia</taxon>
        <taxon>Copelata</taxon>
        <taxon>Oikopleuridae</taxon>
        <taxon>Oikopleura</taxon>
    </lineage>
</organism>
<dbReference type="EMBL" id="FN653078">
    <property type="protein sequence ID" value="CBY11202.1"/>
    <property type="molecule type" value="Genomic_DNA"/>
</dbReference>
<name>E4XMJ5_OIKDI</name>
<gene>
    <name evidence="2" type="ORF">GSOID_T00015389001</name>
</gene>
<dbReference type="InParanoid" id="E4XMJ5"/>
<dbReference type="Pfam" id="PF22892">
    <property type="entry name" value="DSRM_MRPL44"/>
    <property type="match status" value="1"/>
</dbReference>
<dbReference type="Proteomes" id="UP000001307">
    <property type="component" value="Unassembled WGS sequence"/>
</dbReference>
<keyword evidence="3" id="KW-1185">Reference proteome</keyword>
<evidence type="ECO:0000313" key="2">
    <source>
        <dbReference type="EMBL" id="CBY11202.1"/>
    </source>
</evidence>
<dbReference type="Gene3D" id="3.30.160.20">
    <property type="match status" value="1"/>
</dbReference>
<accession>E4XMJ5</accession>
<evidence type="ECO:0000259" key="1">
    <source>
        <dbReference type="Pfam" id="PF22892"/>
    </source>
</evidence>
<feature type="domain" description="Large ribosomal subunit protein mL44 dsRNA binding" evidence="1">
    <location>
        <begin position="203"/>
        <end position="260"/>
    </location>
</feature>
<dbReference type="InterPro" id="IPR044444">
    <property type="entry name" value="Ribosomal_mL44_DSRM_metazoa"/>
</dbReference>